<accession>A0A193LJV2</accession>
<reference evidence="3 4" key="1">
    <citation type="submission" date="2016-06" db="EMBL/GenBank/DDBJ databases">
        <title>Complete genome sequence of a deep-branching marine Gamma Proteobacterium Woeseia oceani type strain XK5.</title>
        <authorList>
            <person name="Mu D."/>
            <person name="Du Z."/>
        </authorList>
    </citation>
    <scope>NUCLEOTIDE SEQUENCE [LARGE SCALE GENOMIC DNA]</scope>
    <source>
        <strain evidence="3 4">XK5</strain>
    </source>
</reference>
<name>A0A193LJV2_9GAMM</name>
<dbReference type="KEGG" id="woc:BA177_17310"/>
<dbReference type="AlphaFoldDB" id="A0A193LJV2"/>
<dbReference type="OrthoDB" id="5704257at2"/>
<organism evidence="3 4">
    <name type="scientific">Woeseia oceani</name>
    <dbReference type="NCBI Taxonomy" id="1548547"/>
    <lineage>
        <taxon>Bacteria</taxon>
        <taxon>Pseudomonadati</taxon>
        <taxon>Pseudomonadota</taxon>
        <taxon>Gammaproteobacteria</taxon>
        <taxon>Woeseiales</taxon>
        <taxon>Woeseiaceae</taxon>
        <taxon>Woeseia</taxon>
    </lineage>
</organism>
<feature type="region of interest" description="Disordered" evidence="1">
    <location>
        <begin position="60"/>
        <end position="87"/>
    </location>
</feature>
<dbReference type="STRING" id="1548547.BA177_17310"/>
<feature type="chain" id="PRO_5008260357" evidence="2">
    <location>
        <begin position="21"/>
        <end position="87"/>
    </location>
</feature>
<keyword evidence="4" id="KW-1185">Reference proteome</keyword>
<feature type="signal peptide" evidence="2">
    <location>
        <begin position="1"/>
        <end position="20"/>
    </location>
</feature>
<sequence length="87" mass="9121">MKQRTALILASLLMTSFAHAENGDSERDRRGPPKVAVEACATAVQGDPCSFADREGEILEGSCDAPDDRPLACRPAGGPPGLSPRSQ</sequence>
<proteinExistence type="predicted"/>
<dbReference type="RefSeq" id="WP_068618305.1">
    <property type="nucleotide sequence ID" value="NZ_CP016268.1"/>
</dbReference>
<evidence type="ECO:0000313" key="3">
    <source>
        <dbReference type="EMBL" id="ANO52713.1"/>
    </source>
</evidence>
<dbReference type="Proteomes" id="UP000092695">
    <property type="component" value="Chromosome"/>
</dbReference>
<evidence type="ECO:0000256" key="1">
    <source>
        <dbReference type="SAM" id="MobiDB-lite"/>
    </source>
</evidence>
<gene>
    <name evidence="3" type="ORF">BA177_17310</name>
</gene>
<evidence type="ECO:0000313" key="4">
    <source>
        <dbReference type="Proteomes" id="UP000092695"/>
    </source>
</evidence>
<keyword evidence="2" id="KW-0732">Signal</keyword>
<feature type="compositionally biased region" description="Pro residues" evidence="1">
    <location>
        <begin position="77"/>
        <end position="87"/>
    </location>
</feature>
<evidence type="ECO:0000256" key="2">
    <source>
        <dbReference type="SAM" id="SignalP"/>
    </source>
</evidence>
<dbReference type="EMBL" id="CP016268">
    <property type="protein sequence ID" value="ANO52713.1"/>
    <property type="molecule type" value="Genomic_DNA"/>
</dbReference>
<protein>
    <submittedName>
        <fullName evidence="3">Uncharacterized protein</fullName>
    </submittedName>
</protein>